<accession>A0A7W9YE85</accession>
<evidence type="ECO:0008006" key="3">
    <source>
        <dbReference type="Google" id="ProtNLM"/>
    </source>
</evidence>
<evidence type="ECO:0000313" key="1">
    <source>
        <dbReference type="EMBL" id="MBB6170295.1"/>
    </source>
</evidence>
<sequence length="88" mass="9453">MGAAQEGREAPFMRIVRGSPDDEEIAAITVAVMALMRSRAEESGPSRPAPRSARWTQWRGYCPPGAWAEDYPVANAGRRPVAAGRGAV</sequence>
<proteinExistence type="predicted"/>
<organism evidence="1 2">
    <name type="scientific">Nocardiopsis mwathae</name>
    <dbReference type="NCBI Taxonomy" id="1472723"/>
    <lineage>
        <taxon>Bacteria</taxon>
        <taxon>Bacillati</taxon>
        <taxon>Actinomycetota</taxon>
        <taxon>Actinomycetes</taxon>
        <taxon>Streptosporangiales</taxon>
        <taxon>Nocardiopsidaceae</taxon>
        <taxon>Nocardiopsis</taxon>
    </lineage>
</organism>
<gene>
    <name evidence="1" type="ORF">HNR23_000355</name>
</gene>
<reference evidence="1 2" key="1">
    <citation type="submission" date="2020-08" db="EMBL/GenBank/DDBJ databases">
        <title>Sequencing the genomes of 1000 actinobacteria strains.</title>
        <authorList>
            <person name="Klenk H.-P."/>
        </authorList>
    </citation>
    <scope>NUCLEOTIDE SEQUENCE [LARGE SCALE GENOMIC DNA]</scope>
    <source>
        <strain evidence="1 2">DSM 46659</strain>
    </source>
</reference>
<keyword evidence="2" id="KW-1185">Reference proteome</keyword>
<evidence type="ECO:0000313" key="2">
    <source>
        <dbReference type="Proteomes" id="UP000546642"/>
    </source>
</evidence>
<dbReference type="InterPro" id="IPR032716">
    <property type="entry name" value="ACC_epsilon"/>
</dbReference>
<dbReference type="GO" id="GO:0004658">
    <property type="term" value="F:propionyl-CoA carboxylase activity"/>
    <property type="evidence" value="ECO:0007669"/>
    <property type="project" value="InterPro"/>
</dbReference>
<dbReference type="Proteomes" id="UP000546642">
    <property type="component" value="Unassembled WGS sequence"/>
</dbReference>
<name>A0A7W9YE85_9ACTN</name>
<protein>
    <recommendedName>
        <fullName evidence="3">Acyl-CoA carboxylase subunit epsilon</fullName>
    </recommendedName>
</protein>
<dbReference type="Pfam" id="PF13822">
    <property type="entry name" value="ACC_epsilon"/>
    <property type="match status" value="1"/>
</dbReference>
<dbReference type="AlphaFoldDB" id="A0A7W9YE85"/>
<comment type="caution">
    <text evidence="1">The sequence shown here is derived from an EMBL/GenBank/DDBJ whole genome shotgun (WGS) entry which is preliminary data.</text>
</comment>
<dbReference type="EMBL" id="JACHDS010000001">
    <property type="protein sequence ID" value="MBB6170295.1"/>
    <property type="molecule type" value="Genomic_DNA"/>
</dbReference>
<dbReference type="GO" id="GO:0003989">
    <property type="term" value="F:acetyl-CoA carboxylase activity"/>
    <property type="evidence" value="ECO:0007669"/>
    <property type="project" value="InterPro"/>
</dbReference>